<dbReference type="InterPro" id="IPR001613">
    <property type="entry name" value="Flavin_amine_oxidase"/>
</dbReference>
<proteinExistence type="inferred from homology"/>
<dbReference type="InterPro" id="IPR050703">
    <property type="entry name" value="Flavin_MAO"/>
</dbReference>
<dbReference type="EMBL" id="CABVQD010000008">
    <property type="protein sequence ID" value="VWB64512.1"/>
    <property type="molecule type" value="Genomic_DNA"/>
</dbReference>
<dbReference type="Gene3D" id="3.90.660.10">
    <property type="match status" value="1"/>
</dbReference>
<name>A0A6J5DFG6_9BURK</name>
<keyword evidence="7" id="KW-1185">Reference proteome</keyword>
<organism evidence="6 7">
    <name type="scientific">Burkholderia paludis</name>
    <dbReference type="NCBI Taxonomy" id="1506587"/>
    <lineage>
        <taxon>Bacteria</taxon>
        <taxon>Pseudomonadati</taxon>
        <taxon>Pseudomonadota</taxon>
        <taxon>Betaproteobacteria</taxon>
        <taxon>Burkholderiales</taxon>
        <taxon>Burkholderiaceae</taxon>
        <taxon>Burkholderia</taxon>
        <taxon>Burkholderia cepacia complex</taxon>
    </lineage>
</organism>
<accession>A0A6J5DFG6</accession>
<dbReference type="PANTHER" id="PTHR43563:SF1">
    <property type="entry name" value="AMINE OXIDASE [FLAVIN-CONTAINING] B"/>
    <property type="match status" value="1"/>
</dbReference>
<evidence type="ECO:0000256" key="1">
    <source>
        <dbReference type="ARBA" id="ARBA00001974"/>
    </source>
</evidence>
<evidence type="ECO:0000256" key="2">
    <source>
        <dbReference type="ARBA" id="ARBA00005995"/>
    </source>
</evidence>
<sequence length="458" mass="49453">MTGTERVDVCIIGAGLAGLRAAQLLGERGHSVCLLEARDRVGGRTHGGTLCGKPVDLGGQWLGAGQTRAVALCRELDLELYEQYVEGRRVLDIGGKVRSYTGSIPPMSIMGLLDADRAMRRVNRNAKTIDPQAPWKAADAARWDRMTLDQWMEQSMFTRSGRSLMKIMTRALCTSEPHEVSFLGLLNFVAAGGTIQTLVEMRGDGAQRFKVHGGAFQLAERLADALLPGVLKLNAPVHAVEQSETGVTIRHAQGDVRASRLIVAIPPLLAARIDFTTPLPAMRMQLHARMPMGSVIKALIAYERPFWRERGWSGEAVSDVAPFGPVADATPPGSEQGFLVGFFAAGAGREHAPATSDERRQVAVRTLQRFFGPAALSPVGYVDKDWISDPWSQGGYVGVMAPGTLTAQGPALREPCGRIHWAGTESATRWAGYMEGAIESGERAVTEVVERGVHASPR</sequence>
<evidence type="ECO:0000313" key="6">
    <source>
        <dbReference type="EMBL" id="VWB64512.1"/>
    </source>
</evidence>
<feature type="binding site" evidence="4">
    <location>
        <position position="342"/>
    </location>
    <ligand>
        <name>substrate</name>
    </ligand>
</feature>
<comment type="cofactor">
    <cofactor evidence="1">
        <name>FAD</name>
        <dbReference type="ChEBI" id="CHEBI:57692"/>
    </cofactor>
</comment>
<dbReference type="PANTHER" id="PTHR43563">
    <property type="entry name" value="AMINE OXIDASE"/>
    <property type="match status" value="1"/>
</dbReference>
<dbReference type="AlphaFoldDB" id="A0A6J5DFG6"/>
<feature type="binding site" evidence="4">
    <location>
        <begin position="36"/>
        <end position="37"/>
    </location>
    <ligand>
        <name>FAD</name>
        <dbReference type="ChEBI" id="CHEBI:57692"/>
    </ligand>
</feature>
<evidence type="ECO:0000313" key="7">
    <source>
        <dbReference type="Proteomes" id="UP000494330"/>
    </source>
</evidence>
<dbReference type="SUPFAM" id="SSF54373">
    <property type="entry name" value="FAD-linked reductases, C-terminal domain"/>
    <property type="match status" value="1"/>
</dbReference>
<dbReference type="Gene3D" id="3.50.50.60">
    <property type="entry name" value="FAD/NAD(P)-binding domain"/>
    <property type="match status" value="1"/>
</dbReference>
<evidence type="ECO:0000256" key="4">
    <source>
        <dbReference type="PIRSR" id="PIRSR601613-1"/>
    </source>
</evidence>
<gene>
    <name evidence="6" type="ORF">BPA30113_02876</name>
</gene>
<dbReference type="SUPFAM" id="SSF51905">
    <property type="entry name" value="FAD/NAD(P)-binding domain"/>
    <property type="match status" value="1"/>
</dbReference>
<feature type="binding site" evidence="4">
    <location>
        <position position="425"/>
    </location>
    <ligand>
        <name>FAD</name>
        <dbReference type="ChEBI" id="CHEBI:57692"/>
    </ligand>
</feature>
<dbReference type="RefSeq" id="WP_034198804.1">
    <property type="nucleotide sequence ID" value="NZ_CABVQD010000008.1"/>
</dbReference>
<dbReference type="GO" id="GO:0016491">
    <property type="term" value="F:oxidoreductase activity"/>
    <property type="evidence" value="ECO:0007669"/>
    <property type="project" value="UniProtKB-KW"/>
</dbReference>
<dbReference type="Gene3D" id="1.10.405.10">
    <property type="entry name" value="Guanine Nucleotide Dissociation Inhibitor, domain 1"/>
    <property type="match status" value="1"/>
</dbReference>
<protein>
    <submittedName>
        <fullName evidence="6">Amine oxidase</fullName>
    </submittedName>
</protein>
<feature type="domain" description="Amine oxidase" evidence="5">
    <location>
        <begin position="16"/>
        <end position="448"/>
    </location>
</feature>
<dbReference type="Pfam" id="PF01593">
    <property type="entry name" value="Amino_oxidase"/>
    <property type="match status" value="1"/>
</dbReference>
<feature type="binding site" evidence="4">
    <location>
        <position position="237"/>
    </location>
    <ligand>
        <name>FAD</name>
        <dbReference type="ChEBI" id="CHEBI:57692"/>
    </ligand>
</feature>
<dbReference type="InterPro" id="IPR036188">
    <property type="entry name" value="FAD/NAD-bd_sf"/>
</dbReference>
<evidence type="ECO:0000259" key="5">
    <source>
        <dbReference type="Pfam" id="PF01593"/>
    </source>
</evidence>
<dbReference type="PRINTS" id="PR00757">
    <property type="entry name" value="AMINEOXDASEF"/>
</dbReference>
<dbReference type="Proteomes" id="UP000494330">
    <property type="component" value="Unassembled WGS sequence"/>
</dbReference>
<comment type="similarity">
    <text evidence="2">Belongs to the flavin monoamine oxidase family.</text>
</comment>
<keyword evidence="3" id="KW-0560">Oxidoreductase</keyword>
<reference evidence="6 7" key="1">
    <citation type="submission" date="2019-09" db="EMBL/GenBank/DDBJ databases">
        <authorList>
            <person name="Depoorter E."/>
        </authorList>
    </citation>
    <scope>NUCLEOTIDE SEQUENCE [LARGE SCALE GENOMIC DNA]</scope>
    <source>
        <strain evidence="6">LMG 30113</strain>
    </source>
</reference>
<evidence type="ECO:0000256" key="3">
    <source>
        <dbReference type="ARBA" id="ARBA00023002"/>
    </source>
</evidence>
<dbReference type="InterPro" id="IPR002937">
    <property type="entry name" value="Amino_oxidase"/>
</dbReference>